<proteinExistence type="predicted"/>
<feature type="region of interest" description="Disordered" evidence="1">
    <location>
        <begin position="1"/>
        <end position="47"/>
    </location>
</feature>
<evidence type="ECO:0000256" key="1">
    <source>
        <dbReference type="SAM" id="MobiDB-lite"/>
    </source>
</evidence>
<dbReference type="AlphaFoldDB" id="A0A6J6Y296"/>
<organism evidence="2">
    <name type="scientific">freshwater metagenome</name>
    <dbReference type="NCBI Taxonomy" id="449393"/>
    <lineage>
        <taxon>unclassified sequences</taxon>
        <taxon>metagenomes</taxon>
        <taxon>ecological metagenomes</taxon>
    </lineage>
</organism>
<dbReference type="EMBL" id="CAFAAD010000150">
    <property type="protein sequence ID" value="CAB4802545.1"/>
    <property type="molecule type" value="Genomic_DNA"/>
</dbReference>
<evidence type="ECO:0000313" key="2">
    <source>
        <dbReference type="EMBL" id="CAB4802545.1"/>
    </source>
</evidence>
<gene>
    <name evidence="2" type="ORF">UFOPK2969_01552</name>
</gene>
<feature type="compositionally biased region" description="Polar residues" evidence="1">
    <location>
        <begin position="29"/>
        <end position="47"/>
    </location>
</feature>
<protein>
    <submittedName>
        <fullName evidence="2">Unannotated protein</fullName>
    </submittedName>
</protein>
<sequence>MITSLGFTASRTSGSSPSASSFPGRKFSTRTSAVSSNLRRTETPSSDFRSRTIVRFPRPTIFQNNVTSSDGSRHPMSRTVSPVPGRSTLMTSAPKSAKCRAQPGPARTVEISITRRSERGGLGTTETLTGGTQNSGQCDWRSSVYASSNLRRNHDSHRLPDSQLHLPRSWPR</sequence>
<feature type="compositionally biased region" description="Low complexity" evidence="1">
    <location>
        <begin position="7"/>
        <end position="25"/>
    </location>
</feature>
<accession>A0A6J6Y296</accession>
<reference evidence="2" key="1">
    <citation type="submission" date="2020-05" db="EMBL/GenBank/DDBJ databases">
        <authorList>
            <person name="Chiriac C."/>
            <person name="Salcher M."/>
            <person name="Ghai R."/>
            <person name="Kavagutti S V."/>
        </authorList>
    </citation>
    <scope>NUCLEOTIDE SEQUENCE</scope>
</reference>
<feature type="region of interest" description="Disordered" evidence="1">
    <location>
        <begin position="153"/>
        <end position="172"/>
    </location>
</feature>
<name>A0A6J6Y296_9ZZZZ</name>
<feature type="region of interest" description="Disordered" evidence="1">
    <location>
        <begin position="62"/>
        <end position="139"/>
    </location>
</feature>